<dbReference type="SUPFAM" id="SSF46689">
    <property type="entry name" value="Homeodomain-like"/>
    <property type="match status" value="2"/>
</dbReference>
<dbReference type="InterPro" id="IPR009057">
    <property type="entry name" value="Homeodomain-like_sf"/>
</dbReference>
<evidence type="ECO:0000256" key="2">
    <source>
        <dbReference type="ARBA" id="ARBA00023125"/>
    </source>
</evidence>
<dbReference type="EMBL" id="QGDL01000019">
    <property type="protein sequence ID" value="PWJ21526.1"/>
    <property type="molecule type" value="Genomic_DNA"/>
</dbReference>
<dbReference type="Pfam" id="PF12833">
    <property type="entry name" value="HTH_18"/>
    <property type="match status" value="1"/>
</dbReference>
<gene>
    <name evidence="5" type="ORF">A8806_11916</name>
</gene>
<dbReference type="PANTHER" id="PTHR43280">
    <property type="entry name" value="ARAC-FAMILY TRANSCRIPTIONAL REGULATOR"/>
    <property type="match status" value="1"/>
</dbReference>
<keyword evidence="6" id="KW-1185">Reference proteome</keyword>
<evidence type="ECO:0000256" key="3">
    <source>
        <dbReference type="ARBA" id="ARBA00023163"/>
    </source>
</evidence>
<feature type="domain" description="HTH araC/xylS-type" evidence="4">
    <location>
        <begin position="313"/>
        <end position="411"/>
    </location>
</feature>
<organism evidence="5 6">
    <name type="scientific">Faecalicatena orotica</name>
    <dbReference type="NCBI Taxonomy" id="1544"/>
    <lineage>
        <taxon>Bacteria</taxon>
        <taxon>Bacillati</taxon>
        <taxon>Bacillota</taxon>
        <taxon>Clostridia</taxon>
        <taxon>Lachnospirales</taxon>
        <taxon>Lachnospiraceae</taxon>
        <taxon>Faecalicatena</taxon>
    </lineage>
</organism>
<dbReference type="InterPro" id="IPR018060">
    <property type="entry name" value="HTH_AraC"/>
</dbReference>
<dbReference type="SMART" id="SM00342">
    <property type="entry name" value="HTH_ARAC"/>
    <property type="match status" value="1"/>
</dbReference>
<dbReference type="PROSITE" id="PS01124">
    <property type="entry name" value="HTH_ARAC_FAMILY_2"/>
    <property type="match status" value="1"/>
</dbReference>
<protein>
    <submittedName>
        <fullName evidence="5">AraC-like DNA-binding protein</fullName>
    </submittedName>
</protein>
<accession>A0A2Y9BNR3</accession>
<dbReference type="Proteomes" id="UP000245845">
    <property type="component" value="Unassembled WGS sequence"/>
</dbReference>
<reference evidence="5 6" key="1">
    <citation type="submission" date="2018-05" db="EMBL/GenBank/DDBJ databases">
        <title>The Hungate 1000. A catalogue of reference genomes from the rumen microbiome.</title>
        <authorList>
            <person name="Kelly W."/>
        </authorList>
    </citation>
    <scope>NUCLEOTIDE SEQUENCE [LARGE SCALE GENOMIC DNA]</scope>
    <source>
        <strain evidence="5 6">NLAE-zl-C242</strain>
    </source>
</reference>
<dbReference type="Gene3D" id="1.10.10.60">
    <property type="entry name" value="Homeodomain-like"/>
    <property type="match status" value="2"/>
</dbReference>
<evidence type="ECO:0000313" key="5">
    <source>
        <dbReference type="EMBL" id="PWJ21526.1"/>
    </source>
</evidence>
<keyword evidence="1" id="KW-0805">Transcription regulation</keyword>
<dbReference type="OrthoDB" id="184994at2"/>
<evidence type="ECO:0000256" key="1">
    <source>
        <dbReference type="ARBA" id="ARBA00023015"/>
    </source>
</evidence>
<dbReference type="PANTHER" id="PTHR43280:SF2">
    <property type="entry name" value="HTH-TYPE TRANSCRIPTIONAL REGULATOR EXSA"/>
    <property type="match status" value="1"/>
</dbReference>
<dbReference type="AlphaFoldDB" id="A0A2Y9BNR3"/>
<evidence type="ECO:0000259" key="4">
    <source>
        <dbReference type="PROSITE" id="PS01124"/>
    </source>
</evidence>
<dbReference type="GO" id="GO:0043565">
    <property type="term" value="F:sequence-specific DNA binding"/>
    <property type="evidence" value="ECO:0007669"/>
    <property type="project" value="InterPro"/>
</dbReference>
<keyword evidence="2 5" id="KW-0238">DNA-binding</keyword>
<keyword evidence="3" id="KW-0804">Transcription</keyword>
<sequence length="439" mass="50840">MDTRILKKLYQIFEVPVIVYQDSEKIKQYPPENIFRSVFACRNTCVSEPQLTSESKCLHDKAQKLFDYMQEMAVFRELPFLLFEDDSIFYGVLKDEEENLIIFGPASEKKADKKRKRSYHYRYHLNEDPLLKQQSKKEMAKLLVLAGFLINGKDIETDSIRIANCNEGIIKWSASGDTAYQQLNQSEYERDHNSMEYENKLIQIVENGDMDAMYKLVLGTEQLEDRHIGDVAADERKRVEYLAVTLIVLLSRAATKGGLSYEKSYGLADVYLRRLETCKEAEEMLALSSRAQIEFTKKVKITKMENCRFPHIERCKEYINQYLQKPIKVGDIAPAIGVSRSYLSRKFMEAEGITIQQYITKERCARAANMLKNSDYPISIISEYFCFSSQSHFGNRFKEYSGLTPKEYRNQKSAAITLEKKYKDVKKSTGMLCGAEIIL</sequence>
<name>A0A2Y9BNR3_9FIRM</name>
<dbReference type="RefSeq" id="WP_109733568.1">
    <property type="nucleotide sequence ID" value="NZ_BAAACK010000002.1"/>
</dbReference>
<evidence type="ECO:0000313" key="6">
    <source>
        <dbReference type="Proteomes" id="UP000245845"/>
    </source>
</evidence>
<proteinExistence type="predicted"/>
<dbReference type="GO" id="GO:0003700">
    <property type="term" value="F:DNA-binding transcription factor activity"/>
    <property type="evidence" value="ECO:0007669"/>
    <property type="project" value="InterPro"/>
</dbReference>
<comment type="caution">
    <text evidence="5">The sequence shown here is derived from an EMBL/GenBank/DDBJ whole genome shotgun (WGS) entry which is preliminary data.</text>
</comment>